<evidence type="ECO:0000313" key="3">
    <source>
        <dbReference type="EMBL" id="MBM9937229.1"/>
    </source>
</evidence>
<keyword evidence="4" id="KW-1185">Reference proteome</keyword>
<feature type="transmembrane region" description="Helical" evidence="1">
    <location>
        <begin position="25"/>
        <end position="45"/>
    </location>
</feature>
<gene>
    <name evidence="2" type="ORF">JJW18_18025</name>
    <name evidence="3" type="ORF">JJW19_03655</name>
</gene>
<comment type="caution">
    <text evidence="2">The sequence shown here is derived from an EMBL/GenBank/DDBJ whole genome shotgun (WGS) entry which is preliminary data.</text>
</comment>
<evidence type="ECO:0000313" key="2">
    <source>
        <dbReference type="EMBL" id="MBM9915381.1"/>
    </source>
</evidence>
<keyword evidence="1" id="KW-0472">Membrane</keyword>
<protein>
    <submittedName>
        <fullName evidence="2">Uncharacterized protein</fullName>
    </submittedName>
</protein>
<feature type="transmembrane region" description="Helical" evidence="1">
    <location>
        <begin position="66"/>
        <end position="83"/>
    </location>
</feature>
<evidence type="ECO:0000256" key="1">
    <source>
        <dbReference type="SAM" id="Phobius"/>
    </source>
</evidence>
<evidence type="ECO:0000313" key="4">
    <source>
        <dbReference type="Proteomes" id="UP000749453"/>
    </source>
</evidence>
<proteinExistence type="predicted"/>
<feature type="transmembrane region" description="Helical" evidence="1">
    <location>
        <begin position="118"/>
        <end position="139"/>
    </location>
</feature>
<dbReference type="Proteomes" id="UP000749453">
    <property type="component" value="Unassembled WGS sequence"/>
</dbReference>
<dbReference type="AlphaFoldDB" id="A0AAW4GNG5"/>
<reference evidence="2" key="2">
    <citation type="submission" date="2021-01" db="EMBL/GenBank/DDBJ databases">
        <authorList>
            <person name="Yu Y."/>
        </authorList>
    </citation>
    <scope>NUCLEOTIDE SEQUENCE</scope>
    <source>
        <strain evidence="2">As-5</strain>
        <strain evidence="3">As-6</strain>
    </source>
</reference>
<feature type="transmembrane region" description="Helical" evidence="1">
    <location>
        <begin position="89"/>
        <end position="106"/>
    </location>
</feature>
<accession>A0AAW4GNG5</accession>
<dbReference type="Proteomes" id="UP000784064">
    <property type="component" value="Unassembled WGS sequence"/>
</dbReference>
<keyword evidence="1" id="KW-0812">Transmembrane</keyword>
<keyword evidence="1" id="KW-1133">Transmembrane helix</keyword>
<organism evidence="2 5">
    <name type="scientific">Stenotrophomonas lactitubi</name>
    <dbReference type="NCBI Taxonomy" id="2045214"/>
    <lineage>
        <taxon>Bacteria</taxon>
        <taxon>Pseudomonadati</taxon>
        <taxon>Pseudomonadota</taxon>
        <taxon>Gammaproteobacteria</taxon>
        <taxon>Lysobacterales</taxon>
        <taxon>Lysobacteraceae</taxon>
        <taxon>Stenotrophomonas</taxon>
    </lineage>
</organism>
<dbReference type="EMBL" id="JAFFTB010000005">
    <property type="protein sequence ID" value="MBM9937229.1"/>
    <property type="molecule type" value="Genomic_DNA"/>
</dbReference>
<evidence type="ECO:0000313" key="5">
    <source>
        <dbReference type="Proteomes" id="UP000784064"/>
    </source>
</evidence>
<reference evidence="4" key="1">
    <citation type="submission" date="2021-01" db="EMBL/GenBank/DDBJ databases">
        <title>Stenotrophomonas maltophilia.</title>
        <authorList>
            <person name="Yu Y."/>
        </authorList>
    </citation>
    <scope>NUCLEOTIDE SEQUENCE [LARGE SCALE GENOMIC DNA]</scope>
    <source>
        <strain evidence="4">As-6</strain>
    </source>
</reference>
<dbReference type="EMBL" id="JAFFTA010000031">
    <property type="protein sequence ID" value="MBM9915381.1"/>
    <property type="molecule type" value="Genomic_DNA"/>
</dbReference>
<sequence length="140" mass="14816">MRVFAVLFLLLPGGALVISTQRHAHAAMASAVLFFVVAHAALHALSAWRSTTSRLLPVPLRYIDRHAAWTMLGSAWVPLAIQGVHTQPISMLAVAGLVIGGLCQLCSVRVTADRLRNVLLVVGSALQFIAVALLSSMAVG</sequence>
<name>A0AAW4GNG5_9GAMM</name>